<feature type="region of interest" description="Disordered" evidence="1">
    <location>
        <begin position="291"/>
        <end position="322"/>
    </location>
</feature>
<accession>A0A6G1L1H8</accession>
<dbReference type="Proteomes" id="UP000799436">
    <property type="component" value="Unassembled WGS sequence"/>
</dbReference>
<evidence type="ECO:0000313" key="3">
    <source>
        <dbReference type="EMBL" id="KAF2766781.1"/>
    </source>
</evidence>
<reference evidence="3" key="1">
    <citation type="journal article" date="2020" name="Stud. Mycol.">
        <title>101 Dothideomycetes genomes: a test case for predicting lifestyles and emergence of pathogens.</title>
        <authorList>
            <person name="Haridas S."/>
            <person name="Albert R."/>
            <person name="Binder M."/>
            <person name="Bloem J."/>
            <person name="Labutti K."/>
            <person name="Salamov A."/>
            <person name="Andreopoulos B."/>
            <person name="Baker S."/>
            <person name="Barry K."/>
            <person name="Bills G."/>
            <person name="Bluhm B."/>
            <person name="Cannon C."/>
            <person name="Castanera R."/>
            <person name="Culley D."/>
            <person name="Daum C."/>
            <person name="Ezra D."/>
            <person name="Gonzalez J."/>
            <person name="Henrissat B."/>
            <person name="Kuo A."/>
            <person name="Liang C."/>
            <person name="Lipzen A."/>
            <person name="Lutzoni F."/>
            <person name="Magnuson J."/>
            <person name="Mondo S."/>
            <person name="Nolan M."/>
            <person name="Ohm R."/>
            <person name="Pangilinan J."/>
            <person name="Park H.-J."/>
            <person name="Ramirez L."/>
            <person name="Alfaro M."/>
            <person name="Sun H."/>
            <person name="Tritt A."/>
            <person name="Yoshinaga Y."/>
            <person name="Zwiers L.-H."/>
            <person name="Turgeon B."/>
            <person name="Goodwin S."/>
            <person name="Spatafora J."/>
            <person name="Crous P."/>
            <person name="Grigoriev I."/>
        </authorList>
    </citation>
    <scope>NUCLEOTIDE SEQUENCE</scope>
    <source>
        <strain evidence="3">CBS 116005</strain>
    </source>
</reference>
<keyword evidence="4" id="KW-1185">Reference proteome</keyword>
<dbReference type="PANTHER" id="PTHR42085:SF7">
    <property type="entry name" value="F-BOX DOMAIN-CONTAINING PROTEIN"/>
    <property type="match status" value="1"/>
</dbReference>
<proteinExistence type="predicted"/>
<dbReference type="InterPro" id="IPR056632">
    <property type="entry name" value="DUF7730"/>
</dbReference>
<feature type="domain" description="DUF7730" evidence="2">
    <location>
        <begin position="7"/>
        <end position="107"/>
    </location>
</feature>
<dbReference type="EMBL" id="ML995866">
    <property type="protein sequence ID" value="KAF2766781.1"/>
    <property type="molecule type" value="Genomic_DNA"/>
</dbReference>
<dbReference type="AlphaFoldDB" id="A0A6G1L1H8"/>
<gene>
    <name evidence="3" type="ORF">EJ03DRAFT_353672</name>
</gene>
<organism evidence="3 4">
    <name type="scientific">Teratosphaeria nubilosa</name>
    <dbReference type="NCBI Taxonomy" id="161662"/>
    <lineage>
        <taxon>Eukaryota</taxon>
        <taxon>Fungi</taxon>
        <taxon>Dikarya</taxon>
        <taxon>Ascomycota</taxon>
        <taxon>Pezizomycotina</taxon>
        <taxon>Dothideomycetes</taxon>
        <taxon>Dothideomycetidae</taxon>
        <taxon>Mycosphaerellales</taxon>
        <taxon>Teratosphaeriaceae</taxon>
        <taxon>Teratosphaeria</taxon>
    </lineage>
</organism>
<name>A0A6G1L1H8_9PEZI</name>
<evidence type="ECO:0000259" key="2">
    <source>
        <dbReference type="Pfam" id="PF24864"/>
    </source>
</evidence>
<protein>
    <recommendedName>
        <fullName evidence="2">DUF7730 domain-containing protein</fullName>
    </recommendedName>
</protein>
<dbReference type="PANTHER" id="PTHR42085">
    <property type="entry name" value="F-BOX DOMAIN-CONTAINING PROTEIN"/>
    <property type="match status" value="1"/>
</dbReference>
<evidence type="ECO:0000313" key="4">
    <source>
        <dbReference type="Proteomes" id="UP000799436"/>
    </source>
</evidence>
<evidence type="ECO:0000256" key="1">
    <source>
        <dbReference type="SAM" id="MobiDB-lite"/>
    </source>
</evidence>
<dbReference type="InterPro" id="IPR038883">
    <property type="entry name" value="AN11006-like"/>
</dbReference>
<dbReference type="OrthoDB" id="62952at2759"/>
<sequence>MKPRFPLLRLPVELRQEIFSYLLPRTKDFLYSNPLASHARNFAAVQKRGQKGMVLPQAAPSSSRVTGSNGSSNVVWQRGNTKLLCVCRQIHDECVDMIYGGNTFLLFVTYNEIVFRLQWLVPSGMAPSARKPFLDLLPQRYLRRIKRVTIHIDHVDPYTGMIKFNVSGKGLAHGLRRQVQRLVNALKDDVASHDGGELEAMEAHRRLVRVHIRVSNSNEVLDSIKSDAVRQRKGGIRVNDDVEEMLAPFRQLYGVREVSVRGAVSEDFAGDLEQRMTSTERPLEVVKDVDVEDGGLNTPAPGVQLAQDESEMEEEACQAPEA</sequence>
<dbReference type="Pfam" id="PF24864">
    <property type="entry name" value="DUF7730"/>
    <property type="match status" value="1"/>
</dbReference>